<dbReference type="RefSeq" id="WP_023605555.1">
    <property type="nucleotide sequence ID" value="NZ_CP081833.1"/>
</dbReference>
<reference evidence="2" key="1">
    <citation type="submission" date="2023-01" db="EMBL/GenBank/DDBJ databases">
        <title>Oxazolidinone resistance genes in florfenicol resistant enterococci from beef cattle and veal calves at slaughter.</title>
        <authorList>
            <person name="Biggel M."/>
        </authorList>
    </citation>
    <scope>NUCLEOTIDE SEQUENCE</scope>
    <source>
        <strain evidence="2">K204-1</strain>
    </source>
</reference>
<keyword evidence="1" id="KW-0812">Transmembrane</keyword>
<dbReference type="AlphaFoldDB" id="A0AAF0BHM7"/>
<evidence type="ECO:0000313" key="2">
    <source>
        <dbReference type="EMBL" id="WCG22071.1"/>
    </source>
</evidence>
<feature type="transmembrane region" description="Helical" evidence="1">
    <location>
        <begin position="143"/>
        <end position="169"/>
    </location>
</feature>
<keyword evidence="1" id="KW-1133">Transmembrane helix</keyword>
<sequence>MSNSSVKRLTFSAILVALGILIPMVMPVKVVIGPASFTLASHVPTFLAMFISPQVAVIVALGTAFGFFLTTPVIIAFRALSHVIFAYLGAVYLQKHPNIVMNRKQFFMFNAVIGVIHAVVELAVVSVFFFAGNMSAATYEHSFLYVVVGLIGVGGFIHSMIDYSIAFYLGKTLSKQFDFPVFTQAKSKEKELSSITF</sequence>
<keyword evidence="1" id="KW-0472">Membrane</keyword>
<proteinExistence type="predicted"/>
<feature type="transmembrane region" description="Helical" evidence="1">
    <location>
        <begin position="12"/>
        <end position="32"/>
    </location>
</feature>
<evidence type="ECO:0000313" key="3">
    <source>
        <dbReference type="Proteomes" id="UP001179600"/>
    </source>
</evidence>
<dbReference type="GeneID" id="72384548"/>
<dbReference type="Proteomes" id="UP001179600">
    <property type="component" value="Chromosome"/>
</dbReference>
<accession>A0AAF0BHM7</accession>
<evidence type="ECO:0000256" key="1">
    <source>
        <dbReference type="SAM" id="Phobius"/>
    </source>
</evidence>
<feature type="transmembrane region" description="Helical" evidence="1">
    <location>
        <begin position="44"/>
        <end position="69"/>
    </location>
</feature>
<gene>
    <name evidence="2" type="ORF">PML95_06605</name>
</gene>
<protein>
    <recommendedName>
        <fullName evidence="4">Niacin transporter NiaX</fullName>
    </recommendedName>
</protein>
<organism evidence="2 3">
    <name type="scientific">Vagococcus lutrae</name>
    <dbReference type="NCBI Taxonomy" id="81947"/>
    <lineage>
        <taxon>Bacteria</taxon>
        <taxon>Bacillati</taxon>
        <taxon>Bacillota</taxon>
        <taxon>Bacilli</taxon>
        <taxon>Lactobacillales</taxon>
        <taxon>Enterococcaceae</taxon>
        <taxon>Vagococcus</taxon>
    </lineage>
</organism>
<evidence type="ECO:0008006" key="4">
    <source>
        <dbReference type="Google" id="ProtNLM"/>
    </source>
</evidence>
<feature type="transmembrane region" description="Helical" evidence="1">
    <location>
        <begin position="106"/>
        <end position="131"/>
    </location>
</feature>
<name>A0AAF0BHM7_9ENTE</name>
<feature type="transmembrane region" description="Helical" evidence="1">
    <location>
        <begin position="75"/>
        <end position="94"/>
    </location>
</feature>
<dbReference type="EMBL" id="CP116507">
    <property type="protein sequence ID" value="WCG22071.1"/>
    <property type="molecule type" value="Genomic_DNA"/>
</dbReference>